<protein>
    <recommendedName>
        <fullName evidence="3">Glycosyl transferase family 1 domain-containing protein</fullName>
    </recommendedName>
</protein>
<evidence type="ECO:0000259" key="3">
    <source>
        <dbReference type="Pfam" id="PF00534"/>
    </source>
</evidence>
<dbReference type="RefSeq" id="WP_173102370.1">
    <property type="nucleotide sequence ID" value="NZ_AP022822.1"/>
</dbReference>
<dbReference type="KEGG" id="esg:EsVE80_05280"/>
<dbReference type="AlphaFoldDB" id="A0A679II55"/>
<dbReference type="Proteomes" id="UP000502998">
    <property type="component" value="Chromosome"/>
</dbReference>
<dbReference type="GO" id="GO:0016757">
    <property type="term" value="F:glycosyltransferase activity"/>
    <property type="evidence" value="ECO:0007669"/>
    <property type="project" value="UniProtKB-KW"/>
</dbReference>
<dbReference type="Gene3D" id="3.40.50.2000">
    <property type="entry name" value="Glycogen Phosphorylase B"/>
    <property type="match status" value="2"/>
</dbReference>
<evidence type="ECO:0000313" key="5">
    <source>
        <dbReference type="Proteomes" id="UP000502998"/>
    </source>
</evidence>
<evidence type="ECO:0000256" key="2">
    <source>
        <dbReference type="ARBA" id="ARBA00022679"/>
    </source>
</evidence>
<organism evidence="4 5">
    <name type="scientific">Enterococcus saigonensis</name>
    <dbReference type="NCBI Taxonomy" id="1805431"/>
    <lineage>
        <taxon>Bacteria</taxon>
        <taxon>Bacillati</taxon>
        <taxon>Bacillota</taxon>
        <taxon>Bacilli</taxon>
        <taxon>Lactobacillales</taxon>
        <taxon>Enterococcaceae</taxon>
        <taxon>Enterococcus</taxon>
    </lineage>
</organism>
<evidence type="ECO:0000313" key="4">
    <source>
        <dbReference type="EMBL" id="BCA85005.1"/>
    </source>
</evidence>
<name>A0A679II55_9ENTE</name>
<sequence>MLSQTRGFFNYLFNNKNINGKFLLSEKKQIYEINSWKKELISKIVRSRLFDHLGIIQVLNGNRDDITKNDLIFSFNRFVDSNSPYILYVENPTALYHYSLLRGKSLLGKRKIKKLLESKNLYAVIFMSEACEKTFSEVCGPLPGNIKKKTIYPLIKDNSFFSLASLSKKSKEKKLRLLFIAQGKRFISKGGLELIELMKRLEYFDISLSIVTNSNLLNPEILNRIVTSKNVELIEFNLDNKSLEKLYFNHHILVHPTSDDSFGIVILEAMKAGLPIISTDLYAIKELVQNEVNGFLTKPKFYFFSPDDLPNESVWNNRNQTINNSDILDKKLIDFLELKILFFYRNRDVLEKMSLNSYNISKGNKFSEESIINDWNELIRHE</sequence>
<dbReference type="Pfam" id="PF00534">
    <property type="entry name" value="Glycos_transf_1"/>
    <property type="match status" value="1"/>
</dbReference>
<dbReference type="CDD" id="cd03801">
    <property type="entry name" value="GT4_PimA-like"/>
    <property type="match status" value="1"/>
</dbReference>
<accession>A0A679II55</accession>
<keyword evidence="5" id="KW-1185">Reference proteome</keyword>
<dbReference type="EMBL" id="AP022822">
    <property type="protein sequence ID" value="BCA85005.1"/>
    <property type="molecule type" value="Genomic_DNA"/>
</dbReference>
<dbReference type="PANTHER" id="PTHR12526">
    <property type="entry name" value="GLYCOSYLTRANSFERASE"/>
    <property type="match status" value="1"/>
</dbReference>
<dbReference type="PANTHER" id="PTHR12526:SF629">
    <property type="entry name" value="TEICHURONIC ACID BIOSYNTHESIS GLYCOSYLTRANSFERASE TUAH-RELATED"/>
    <property type="match status" value="1"/>
</dbReference>
<keyword evidence="1" id="KW-0328">Glycosyltransferase</keyword>
<evidence type="ECO:0000256" key="1">
    <source>
        <dbReference type="ARBA" id="ARBA00022676"/>
    </source>
</evidence>
<gene>
    <name evidence="4" type="ORF">EsVE80_05280</name>
</gene>
<proteinExistence type="predicted"/>
<reference evidence="4 5" key="1">
    <citation type="submission" date="2020-02" db="EMBL/GenBank/DDBJ databases">
        <title>Characterization of vanA genotype vancomycin-resistant Enterococcus saigonensis VE80.</title>
        <authorList>
            <person name="Harada T."/>
            <person name="Motooka D."/>
            <person name="Nakamura S."/>
            <person name="Yamamoto Y."/>
            <person name="Kawahara R."/>
            <person name="Kawatsu K."/>
        </authorList>
    </citation>
    <scope>NUCLEOTIDE SEQUENCE [LARGE SCALE GENOMIC DNA]</scope>
    <source>
        <strain evidence="4 5">VE80</strain>
    </source>
</reference>
<dbReference type="SUPFAM" id="SSF53756">
    <property type="entry name" value="UDP-Glycosyltransferase/glycogen phosphorylase"/>
    <property type="match status" value="1"/>
</dbReference>
<feature type="domain" description="Glycosyl transferase family 1" evidence="3">
    <location>
        <begin position="169"/>
        <end position="300"/>
    </location>
</feature>
<keyword evidence="2" id="KW-0808">Transferase</keyword>
<dbReference type="InterPro" id="IPR001296">
    <property type="entry name" value="Glyco_trans_1"/>
</dbReference>